<dbReference type="Proteomes" id="UP000605992">
    <property type="component" value="Unassembled WGS sequence"/>
</dbReference>
<reference evidence="2" key="1">
    <citation type="submission" date="2021-01" db="EMBL/GenBank/DDBJ databases">
        <title>Whole genome shotgun sequence of Planotetraspora thailandica NBRC 104271.</title>
        <authorList>
            <person name="Komaki H."/>
            <person name="Tamura T."/>
        </authorList>
    </citation>
    <scope>NUCLEOTIDE SEQUENCE</scope>
    <source>
        <strain evidence="2">NBRC 104271</strain>
    </source>
</reference>
<name>A0A8J3V3E5_9ACTN</name>
<evidence type="ECO:0000313" key="2">
    <source>
        <dbReference type="EMBL" id="GII53324.1"/>
    </source>
</evidence>
<dbReference type="InterPro" id="IPR051910">
    <property type="entry name" value="ComF/GntX_DNA_util-trans"/>
</dbReference>
<dbReference type="InterPro" id="IPR029057">
    <property type="entry name" value="PRTase-like"/>
</dbReference>
<accession>A0A8J3V3E5</accession>
<evidence type="ECO:0000313" key="3">
    <source>
        <dbReference type="Proteomes" id="UP000605992"/>
    </source>
</evidence>
<dbReference type="PANTHER" id="PTHR47505">
    <property type="entry name" value="DNA UTILIZATION PROTEIN YHGH"/>
    <property type="match status" value="1"/>
</dbReference>
<sequence>MPSALIDLILPARCAGCGAPGSIACAACTAELVRAPASRPPDPAPPGLPPCWSATVYDGAARRMLLAYKERGRTALAPVLGQSLAAVAAKALYGRPSRVILVPVPSARAASRARGHDPVRAIATAAAAVLRRRGMVVSVAPVLGLARRVADQSGLGSAERAANLSGAFTVAGDRLAGVLEAQGRSRDRSGGGPHGRLRGGSSGGFGGGSHGGSPGGFYGGFRGAGTAVALVDDIVTTGATLAEAARAFAAMGLPPRSAITIAATRRKRDTPGSSTLSS</sequence>
<organism evidence="2 3">
    <name type="scientific">Planotetraspora thailandica</name>
    <dbReference type="NCBI Taxonomy" id="487172"/>
    <lineage>
        <taxon>Bacteria</taxon>
        <taxon>Bacillati</taxon>
        <taxon>Actinomycetota</taxon>
        <taxon>Actinomycetes</taxon>
        <taxon>Streptosporangiales</taxon>
        <taxon>Streptosporangiaceae</taxon>
        <taxon>Planotetraspora</taxon>
    </lineage>
</organism>
<feature type="compositionally biased region" description="Gly residues" evidence="1">
    <location>
        <begin position="190"/>
        <end position="209"/>
    </location>
</feature>
<comment type="caution">
    <text evidence="2">The sequence shown here is derived from an EMBL/GenBank/DDBJ whole genome shotgun (WGS) entry which is preliminary data.</text>
</comment>
<dbReference type="EMBL" id="BOOR01000008">
    <property type="protein sequence ID" value="GII53324.1"/>
    <property type="molecule type" value="Genomic_DNA"/>
</dbReference>
<evidence type="ECO:0000256" key="1">
    <source>
        <dbReference type="SAM" id="MobiDB-lite"/>
    </source>
</evidence>
<feature type="region of interest" description="Disordered" evidence="1">
    <location>
        <begin position="181"/>
        <end position="209"/>
    </location>
</feature>
<keyword evidence="3" id="KW-1185">Reference proteome</keyword>
<dbReference type="SUPFAM" id="SSF53271">
    <property type="entry name" value="PRTase-like"/>
    <property type="match status" value="1"/>
</dbReference>
<gene>
    <name evidence="2" type="ORF">Pth03_17130</name>
</gene>
<protein>
    <recommendedName>
        <fullName evidence="4">Phosphoribosyltransferase</fullName>
    </recommendedName>
</protein>
<dbReference type="RefSeq" id="WP_203943564.1">
    <property type="nucleotide sequence ID" value="NZ_BOOR01000008.1"/>
</dbReference>
<proteinExistence type="predicted"/>
<dbReference type="PANTHER" id="PTHR47505:SF1">
    <property type="entry name" value="DNA UTILIZATION PROTEIN YHGH"/>
    <property type="match status" value="1"/>
</dbReference>
<evidence type="ECO:0008006" key="4">
    <source>
        <dbReference type="Google" id="ProtNLM"/>
    </source>
</evidence>
<dbReference type="Gene3D" id="3.40.50.2020">
    <property type="match status" value="1"/>
</dbReference>
<dbReference type="AlphaFoldDB" id="A0A8J3V3E5"/>